<organism evidence="2 3">
    <name type="scientific">Pseudomonas syringae pv. avii</name>
    <dbReference type="NCBI Taxonomy" id="663959"/>
    <lineage>
        <taxon>Bacteria</taxon>
        <taxon>Pseudomonadati</taxon>
        <taxon>Pseudomonadota</taxon>
        <taxon>Gammaproteobacteria</taxon>
        <taxon>Pseudomonadales</taxon>
        <taxon>Pseudomonadaceae</taxon>
        <taxon>Pseudomonas</taxon>
        <taxon>Pseudomonas syringae</taxon>
    </lineage>
</organism>
<dbReference type="Pfam" id="PF11860">
    <property type="entry name" value="Muramidase"/>
    <property type="match status" value="1"/>
</dbReference>
<evidence type="ECO:0000259" key="1">
    <source>
        <dbReference type="Pfam" id="PF11860"/>
    </source>
</evidence>
<dbReference type="AlphaFoldDB" id="A0A3M5W9M5"/>
<dbReference type="EMBL" id="RBUA01000015">
    <property type="protein sequence ID" value="RMU67279.1"/>
    <property type="molecule type" value="Genomic_DNA"/>
</dbReference>
<proteinExistence type="predicted"/>
<dbReference type="Proteomes" id="UP000280395">
    <property type="component" value="Unassembled WGS sequence"/>
</dbReference>
<feature type="domain" description="N-acetylmuramidase" evidence="1">
    <location>
        <begin position="1"/>
        <end position="111"/>
    </location>
</feature>
<comment type="caution">
    <text evidence="2">The sequence shown here is derived from an EMBL/GenBank/DDBJ whole genome shotgun (WGS) entry which is preliminary data.</text>
</comment>
<dbReference type="InterPro" id="IPR024408">
    <property type="entry name" value="Muramidase"/>
</dbReference>
<reference evidence="2 3" key="1">
    <citation type="submission" date="2018-08" db="EMBL/GenBank/DDBJ databases">
        <title>Recombination of ecologically and evolutionarily significant loci maintains genetic cohesion in the Pseudomonas syringae species complex.</title>
        <authorList>
            <person name="Dillon M."/>
            <person name="Thakur S."/>
            <person name="Almeida R.N.D."/>
            <person name="Weir B.S."/>
            <person name="Guttman D.S."/>
        </authorList>
    </citation>
    <scope>NUCLEOTIDE SEQUENCE [LARGE SCALE GENOMIC DNA]</scope>
    <source>
        <strain evidence="2 3">ICMP 14479</strain>
    </source>
</reference>
<accession>A0A3M5W9M5</accession>
<protein>
    <recommendedName>
        <fullName evidence="1">N-acetylmuramidase domain-containing protein</fullName>
    </recommendedName>
</protein>
<dbReference type="RefSeq" id="WP_147481951.1">
    <property type="nucleotide sequence ID" value="NZ_RBUA01000015.1"/>
</dbReference>
<evidence type="ECO:0000313" key="2">
    <source>
        <dbReference type="EMBL" id="RMU67279.1"/>
    </source>
</evidence>
<evidence type="ECO:0000313" key="3">
    <source>
        <dbReference type="Proteomes" id="UP000280395"/>
    </source>
</evidence>
<feature type="non-terminal residue" evidence="2">
    <location>
        <position position="1"/>
    </location>
</feature>
<sequence>YIGGTAEHQRLANARLIDDTAALESASWGAFQIMGYHWQRLGFDSVQAFVASMAAGESQQFEIFVRFIETDPTLYKALKARKWAEFAKLYNGPDYKRNFYDIKLQRAFERHAECGCAQELTA</sequence>
<gene>
    <name evidence="2" type="ORF">ALP29_03630</name>
</gene>
<name>A0A3M5W9M5_PSESX</name>